<evidence type="ECO:0000256" key="2">
    <source>
        <dbReference type="ARBA" id="ARBA00017228"/>
    </source>
</evidence>
<dbReference type="InterPro" id="IPR010723">
    <property type="entry name" value="HemN_C"/>
</dbReference>
<evidence type="ECO:0000256" key="5">
    <source>
        <dbReference type="ARBA" id="ARBA00022723"/>
    </source>
</evidence>
<dbReference type="PROSITE" id="PS51918">
    <property type="entry name" value="RADICAL_SAM"/>
    <property type="match status" value="1"/>
</dbReference>
<feature type="domain" description="Radical SAM core" evidence="10">
    <location>
        <begin position="1"/>
        <end position="229"/>
    </location>
</feature>
<evidence type="ECO:0000259" key="10">
    <source>
        <dbReference type="PROSITE" id="PS51918"/>
    </source>
</evidence>
<keyword evidence="12" id="KW-1185">Reference proteome</keyword>
<keyword evidence="8 9" id="KW-0143">Chaperone</keyword>
<evidence type="ECO:0000313" key="12">
    <source>
        <dbReference type="Proteomes" id="UP000593890"/>
    </source>
</evidence>
<evidence type="ECO:0000256" key="6">
    <source>
        <dbReference type="ARBA" id="ARBA00023004"/>
    </source>
</evidence>
<dbReference type="SFLD" id="SFLDG01065">
    <property type="entry name" value="anaerobic_coproporphyrinogen-I"/>
    <property type="match status" value="1"/>
</dbReference>
<dbReference type="InterPro" id="IPR006638">
    <property type="entry name" value="Elp3/MiaA/NifB-like_rSAM"/>
</dbReference>
<dbReference type="SFLD" id="SFLDS00029">
    <property type="entry name" value="Radical_SAM"/>
    <property type="match status" value="1"/>
</dbReference>
<accession>A0A7M3W329</accession>
<dbReference type="Pfam" id="PF06969">
    <property type="entry name" value="HemN_C"/>
    <property type="match status" value="1"/>
</dbReference>
<protein>
    <recommendedName>
        <fullName evidence="2 9">Heme chaperone HemW</fullName>
    </recommendedName>
</protein>
<dbReference type="CDD" id="cd01335">
    <property type="entry name" value="Radical_SAM"/>
    <property type="match status" value="1"/>
</dbReference>
<dbReference type="InterPro" id="IPR004559">
    <property type="entry name" value="HemW-like"/>
</dbReference>
<dbReference type="EMBL" id="AP023321">
    <property type="protein sequence ID" value="BCI59447.1"/>
    <property type="molecule type" value="Genomic_DNA"/>
</dbReference>
<evidence type="ECO:0000256" key="8">
    <source>
        <dbReference type="ARBA" id="ARBA00023186"/>
    </source>
</evidence>
<sequence>MNPLGLYLHIPFCLRKCPYCDFYSLPASPDAMDTYTEALKASILDWGKRLKRPADTCYFGGGTPSLLGARRIAGILMAVREAFGLEKAEVTVEVNPATVEQKDLATLRQCGVNRLSIGLQSGVEEELGSLGRLHSVEQAIHTVAWARQAGFDNLSLDLMIATPNQTVESLTRSIEFCASLNPEHISAYLLKLEPDTDFGRHPPSGIPDEEMERELYLTACERLEQKGLLQYEISNFALPGRESRHNLKYWNGEEYLGLGPSAHSFLDGRRFYFPRDLAAFLEGIGPKEDGSGGDFEEYAMLHLRLTEGIRERHVQERFGYSIPDPMWDTARRLAKGGLIHLLPDGFTLTREGMLVSNAVIAALLD</sequence>
<organism evidence="11 12">
    <name type="scientific">Solibaculum mannosilyticum</name>
    <dbReference type="NCBI Taxonomy" id="2780922"/>
    <lineage>
        <taxon>Bacteria</taxon>
        <taxon>Bacillati</taxon>
        <taxon>Bacillota</taxon>
        <taxon>Clostridia</taxon>
        <taxon>Eubacteriales</taxon>
        <taxon>Oscillospiraceae</taxon>
        <taxon>Solibaculum</taxon>
    </lineage>
</organism>
<keyword evidence="7 9" id="KW-0411">Iron-sulfur</keyword>
<dbReference type="KEGG" id="sman:C12CBH8_00860"/>
<name>A0A7M3W329_9FIRM</name>
<dbReference type="SFLD" id="SFLDF00562">
    <property type="entry name" value="HemN-like__clustered_with_heat"/>
    <property type="match status" value="1"/>
</dbReference>
<dbReference type="InterPro" id="IPR007197">
    <property type="entry name" value="rSAM"/>
</dbReference>
<dbReference type="PANTHER" id="PTHR13932">
    <property type="entry name" value="COPROPORPHYRINIGEN III OXIDASE"/>
    <property type="match status" value="1"/>
</dbReference>
<keyword evidence="4 9" id="KW-0949">S-adenosyl-L-methionine</keyword>
<dbReference type="PANTHER" id="PTHR13932:SF5">
    <property type="entry name" value="RADICAL S-ADENOSYL METHIONINE DOMAIN-CONTAINING PROTEIN 1, MITOCHONDRIAL"/>
    <property type="match status" value="1"/>
</dbReference>
<dbReference type="Pfam" id="PF04055">
    <property type="entry name" value="Radical_SAM"/>
    <property type="match status" value="1"/>
</dbReference>
<keyword evidence="9" id="KW-0004">4Fe-4S</keyword>
<dbReference type="GO" id="GO:0006779">
    <property type="term" value="P:porphyrin-containing compound biosynthetic process"/>
    <property type="evidence" value="ECO:0007669"/>
    <property type="project" value="InterPro"/>
</dbReference>
<evidence type="ECO:0000256" key="9">
    <source>
        <dbReference type="RuleBase" id="RU364116"/>
    </source>
</evidence>
<dbReference type="Gene3D" id="3.20.20.70">
    <property type="entry name" value="Aldolase class I"/>
    <property type="match status" value="1"/>
</dbReference>
<comment type="similarity">
    <text evidence="1">Belongs to the anaerobic coproporphyrinogen-III oxidase family. HemW subfamily.</text>
</comment>
<dbReference type="GO" id="GO:0005737">
    <property type="term" value="C:cytoplasm"/>
    <property type="evidence" value="ECO:0007669"/>
    <property type="project" value="UniProtKB-SubCell"/>
</dbReference>
<dbReference type="RefSeq" id="WP_215533338.1">
    <property type="nucleotide sequence ID" value="NZ_AP023321.1"/>
</dbReference>
<evidence type="ECO:0000256" key="4">
    <source>
        <dbReference type="ARBA" id="ARBA00022691"/>
    </source>
</evidence>
<keyword evidence="5 9" id="KW-0479">Metal-binding</keyword>
<dbReference type="NCBIfam" id="TIGR00539">
    <property type="entry name" value="hemN_rel"/>
    <property type="match status" value="1"/>
</dbReference>
<evidence type="ECO:0000256" key="3">
    <source>
        <dbReference type="ARBA" id="ARBA00022617"/>
    </source>
</evidence>
<dbReference type="InterPro" id="IPR034505">
    <property type="entry name" value="Coproporphyrinogen-III_oxidase"/>
</dbReference>
<comment type="function">
    <text evidence="9">Probably acts as a heme chaperone, transferring heme to an unknown acceptor. Binds one molecule of heme per monomer, possibly covalently. Binds 1 [4Fe-4S] cluster. The cluster is coordinated with 3 cysteines and an exchangeable S-adenosyl-L-methionine.</text>
</comment>
<dbReference type="InterPro" id="IPR013785">
    <property type="entry name" value="Aldolase_TIM"/>
</dbReference>
<dbReference type="AlphaFoldDB" id="A0A7M3W329"/>
<dbReference type="SFLD" id="SFLDF00288">
    <property type="entry name" value="HemN-like__clustered_with_nucl"/>
    <property type="match status" value="1"/>
</dbReference>
<comment type="subcellular location">
    <subcellularLocation>
        <location evidence="9">Cytoplasm</location>
    </subcellularLocation>
</comment>
<dbReference type="GO" id="GO:0051539">
    <property type="term" value="F:4 iron, 4 sulfur cluster binding"/>
    <property type="evidence" value="ECO:0007669"/>
    <property type="project" value="UniProtKB-UniRule"/>
</dbReference>
<reference evidence="12" key="1">
    <citation type="submission" date="2020-07" db="EMBL/GenBank/DDBJ databases">
        <title>Complete genome sequencing of Clostridia bacterium strain 12CBH8.</title>
        <authorList>
            <person name="Sakamoto M."/>
            <person name="Murakami T."/>
            <person name="Mori H."/>
        </authorList>
    </citation>
    <scope>NUCLEOTIDE SEQUENCE [LARGE SCALE GENOMIC DNA]</scope>
    <source>
        <strain evidence="12">12CBH8</strain>
    </source>
</reference>
<keyword evidence="9" id="KW-0963">Cytoplasm</keyword>
<evidence type="ECO:0000256" key="1">
    <source>
        <dbReference type="ARBA" id="ARBA00006100"/>
    </source>
</evidence>
<dbReference type="Proteomes" id="UP000593890">
    <property type="component" value="Chromosome"/>
</dbReference>
<dbReference type="GO" id="GO:0046872">
    <property type="term" value="F:metal ion binding"/>
    <property type="evidence" value="ECO:0007669"/>
    <property type="project" value="UniProtKB-UniRule"/>
</dbReference>
<keyword evidence="3 9" id="KW-0349">Heme</keyword>
<dbReference type="GO" id="GO:0004109">
    <property type="term" value="F:coproporphyrinogen oxidase activity"/>
    <property type="evidence" value="ECO:0007669"/>
    <property type="project" value="InterPro"/>
</dbReference>
<evidence type="ECO:0000313" key="11">
    <source>
        <dbReference type="EMBL" id="BCI59447.1"/>
    </source>
</evidence>
<dbReference type="InterPro" id="IPR058240">
    <property type="entry name" value="rSAM_sf"/>
</dbReference>
<evidence type="ECO:0000256" key="7">
    <source>
        <dbReference type="ARBA" id="ARBA00023014"/>
    </source>
</evidence>
<proteinExistence type="inferred from homology"/>
<gene>
    <name evidence="11" type="ORF">C12CBH8_00860</name>
</gene>
<dbReference type="SMART" id="SM00729">
    <property type="entry name" value="Elp3"/>
    <property type="match status" value="1"/>
</dbReference>
<keyword evidence="6 9" id="KW-0408">Iron</keyword>
<dbReference type="SUPFAM" id="SSF102114">
    <property type="entry name" value="Radical SAM enzymes"/>
    <property type="match status" value="1"/>
</dbReference>